<evidence type="ECO:0000256" key="6">
    <source>
        <dbReference type="ARBA" id="ARBA00023303"/>
    </source>
</evidence>
<dbReference type="KEGG" id="lins:G7067_08440"/>
<proteinExistence type="inferred from homology"/>
<comment type="similarity">
    <text evidence="7 10">Belongs to the fluoride channel Fluc/FEX (TC 1.A.43) family.</text>
</comment>
<reference evidence="11 12" key="1">
    <citation type="submission" date="2020-03" db="EMBL/GenBank/DDBJ databases">
        <title>Leucobacter sp. nov., isolated from beetles.</title>
        <authorList>
            <person name="Hyun D.-W."/>
            <person name="Bae J.-W."/>
        </authorList>
    </citation>
    <scope>NUCLEOTIDE SEQUENCE [LARGE SCALE GENOMIC DNA]</scope>
    <source>
        <strain evidence="11 12">HDW9B</strain>
    </source>
</reference>
<dbReference type="GO" id="GO:0005886">
    <property type="term" value="C:plasma membrane"/>
    <property type="evidence" value="ECO:0007669"/>
    <property type="project" value="UniProtKB-SubCell"/>
</dbReference>
<keyword evidence="10" id="KW-0479">Metal-binding</keyword>
<comment type="function">
    <text evidence="9 10">Fluoride-specific ion channel. Important for reducing fluoride concentration in the cell, thus reducing its toxicity.</text>
</comment>
<dbReference type="Pfam" id="PF02537">
    <property type="entry name" value="CRCB"/>
    <property type="match status" value="1"/>
</dbReference>
<dbReference type="GO" id="GO:0046872">
    <property type="term" value="F:metal ion binding"/>
    <property type="evidence" value="ECO:0007669"/>
    <property type="project" value="UniProtKB-KW"/>
</dbReference>
<comment type="catalytic activity">
    <reaction evidence="8">
        <text>fluoride(in) = fluoride(out)</text>
        <dbReference type="Rhea" id="RHEA:76159"/>
        <dbReference type="ChEBI" id="CHEBI:17051"/>
    </reaction>
    <physiologicalReaction direction="left-to-right" evidence="8">
        <dbReference type="Rhea" id="RHEA:76160"/>
    </physiologicalReaction>
</comment>
<evidence type="ECO:0000256" key="3">
    <source>
        <dbReference type="ARBA" id="ARBA00022692"/>
    </source>
</evidence>
<comment type="subcellular location">
    <subcellularLocation>
        <location evidence="1 10">Cell membrane</location>
        <topology evidence="1 10">Multi-pass membrane protein</topology>
    </subcellularLocation>
</comment>
<evidence type="ECO:0000313" key="11">
    <source>
        <dbReference type="EMBL" id="QIM16441.1"/>
    </source>
</evidence>
<dbReference type="RefSeq" id="WP_166323465.1">
    <property type="nucleotide sequence ID" value="NZ_CP049934.1"/>
</dbReference>
<dbReference type="PANTHER" id="PTHR28259">
    <property type="entry name" value="FLUORIDE EXPORT PROTEIN 1-RELATED"/>
    <property type="match status" value="1"/>
</dbReference>
<keyword evidence="10" id="KW-0406">Ion transport</keyword>
<keyword evidence="5 10" id="KW-0472">Membrane</keyword>
<keyword evidence="6 10" id="KW-0407">Ion channel</keyword>
<feature type="transmembrane region" description="Helical" evidence="10">
    <location>
        <begin position="6"/>
        <end position="24"/>
    </location>
</feature>
<comment type="activity regulation">
    <text evidence="10">Na(+) is not transported, but it plays an essential structural role and its presence is essential for fluoride channel function.</text>
</comment>
<keyword evidence="10" id="KW-0915">Sodium</keyword>
<dbReference type="AlphaFoldDB" id="A0A6G8FJB3"/>
<dbReference type="GO" id="GO:0140114">
    <property type="term" value="P:cellular detoxification of fluoride"/>
    <property type="evidence" value="ECO:0007669"/>
    <property type="project" value="UniProtKB-UniRule"/>
</dbReference>
<organism evidence="11 12">
    <name type="scientific">Leucobacter insecticola</name>
    <dbReference type="NCBI Taxonomy" id="2714934"/>
    <lineage>
        <taxon>Bacteria</taxon>
        <taxon>Bacillati</taxon>
        <taxon>Actinomycetota</taxon>
        <taxon>Actinomycetes</taxon>
        <taxon>Micrococcales</taxon>
        <taxon>Microbacteriaceae</taxon>
        <taxon>Leucobacter</taxon>
    </lineage>
</organism>
<accession>A0A6G8FJB3</accession>
<dbReference type="Proteomes" id="UP000501387">
    <property type="component" value="Chromosome"/>
</dbReference>
<keyword evidence="3 10" id="KW-0812">Transmembrane</keyword>
<evidence type="ECO:0000256" key="2">
    <source>
        <dbReference type="ARBA" id="ARBA00022475"/>
    </source>
</evidence>
<evidence type="ECO:0000256" key="9">
    <source>
        <dbReference type="ARBA" id="ARBA00049940"/>
    </source>
</evidence>
<evidence type="ECO:0000256" key="4">
    <source>
        <dbReference type="ARBA" id="ARBA00022989"/>
    </source>
</evidence>
<feature type="transmembrane region" description="Helical" evidence="10">
    <location>
        <begin position="63"/>
        <end position="83"/>
    </location>
</feature>
<feature type="transmembrane region" description="Helical" evidence="10">
    <location>
        <begin position="95"/>
        <end position="117"/>
    </location>
</feature>
<dbReference type="PANTHER" id="PTHR28259:SF1">
    <property type="entry name" value="FLUORIDE EXPORT PROTEIN 1-RELATED"/>
    <property type="match status" value="1"/>
</dbReference>
<feature type="binding site" evidence="10">
    <location>
        <position position="76"/>
    </location>
    <ligand>
        <name>Na(+)</name>
        <dbReference type="ChEBI" id="CHEBI:29101"/>
        <note>structural</note>
    </ligand>
</feature>
<dbReference type="InterPro" id="IPR003691">
    <property type="entry name" value="FluC"/>
</dbReference>
<evidence type="ECO:0000313" key="12">
    <source>
        <dbReference type="Proteomes" id="UP000501387"/>
    </source>
</evidence>
<evidence type="ECO:0000256" key="5">
    <source>
        <dbReference type="ARBA" id="ARBA00023136"/>
    </source>
</evidence>
<dbReference type="GO" id="GO:0062054">
    <property type="term" value="F:fluoride channel activity"/>
    <property type="evidence" value="ECO:0007669"/>
    <property type="project" value="UniProtKB-UniRule"/>
</dbReference>
<sequence>MSDVLMVAGIAVAGGLGAGLRFLLDTALTTRLRSRFPWGIAVVNLSGSFALGLLTGASLGEPLASVLAVGLLGGYTTFSTASVDTVRLFLTRRPGAALVNGFGVLVAGVALAVLGILTTAPA</sequence>
<evidence type="ECO:0000256" key="1">
    <source>
        <dbReference type="ARBA" id="ARBA00004651"/>
    </source>
</evidence>
<protein>
    <recommendedName>
        <fullName evidence="10">Fluoride-specific ion channel FluC</fullName>
    </recommendedName>
</protein>
<gene>
    <name evidence="10" type="primary">fluC</name>
    <name evidence="10" type="synonym">crcB</name>
    <name evidence="11" type="ORF">G7067_08440</name>
</gene>
<keyword evidence="4 10" id="KW-1133">Transmembrane helix</keyword>
<evidence type="ECO:0000256" key="8">
    <source>
        <dbReference type="ARBA" id="ARBA00035585"/>
    </source>
</evidence>
<evidence type="ECO:0000256" key="10">
    <source>
        <dbReference type="HAMAP-Rule" id="MF_00454"/>
    </source>
</evidence>
<feature type="transmembrane region" description="Helical" evidence="10">
    <location>
        <begin position="36"/>
        <end position="57"/>
    </location>
</feature>
<feature type="binding site" evidence="10">
    <location>
        <position position="73"/>
    </location>
    <ligand>
        <name>Na(+)</name>
        <dbReference type="ChEBI" id="CHEBI:29101"/>
        <note>structural</note>
    </ligand>
</feature>
<dbReference type="HAMAP" id="MF_00454">
    <property type="entry name" value="FluC"/>
    <property type="match status" value="1"/>
</dbReference>
<keyword evidence="12" id="KW-1185">Reference proteome</keyword>
<keyword evidence="10" id="KW-0813">Transport</keyword>
<keyword evidence="2 10" id="KW-1003">Cell membrane</keyword>
<evidence type="ECO:0000256" key="7">
    <source>
        <dbReference type="ARBA" id="ARBA00035120"/>
    </source>
</evidence>
<name>A0A6G8FJB3_9MICO</name>
<dbReference type="EMBL" id="CP049934">
    <property type="protein sequence ID" value="QIM16441.1"/>
    <property type="molecule type" value="Genomic_DNA"/>
</dbReference>